<dbReference type="PANTHER" id="PTHR40470:SF1">
    <property type="entry name" value="PHYTANOYL-COA DIOXYGENASE FAMILY PROTEIN (AFU_ORTHOLOGUE AFUA_2G15850)"/>
    <property type="match status" value="1"/>
</dbReference>
<evidence type="ECO:0000313" key="1">
    <source>
        <dbReference type="EMBL" id="KAG6372604.1"/>
    </source>
</evidence>
<dbReference type="OrthoDB" id="2106152at2759"/>
<dbReference type="EMBL" id="JAGFBS010000026">
    <property type="protein sequence ID" value="KAG6372604.1"/>
    <property type="molecule type" value="Genomic_DNA"/>
</dbReference>
<dbReference type="Pfam" id="PF05721">
    <property type="entry name" value="PhyH"/>
    <property type="match status" value="1"/>
</dbReference>
<dbReference type="PANTHER" id="PTHR40470">
    <property type="entry name" value="PHYTANOYL-COA DIOXYGENASE FAMILY PROTEIN (AFU_ORTHOLOGUE AFUA_2G15850)"/>
    <property type="match status" value="1"/>
</dbReference>
<dbReference type="AlphaFoldDB" id="A0A8I2YI59"/>
<accession>A0A8I2YI59</accession>
<comment type="caution">
    <text evidence="1">The sequence shown here is derived from an EMBL/GenBank/DDBJ whole genome shotgun (WGS) entry which is preliminary data.</text>
</comment>
<evidence type="ECO:0008006" key="3">
    <source>
        <dbReference type="Google" id="ProtNLM"/>
    </source>
</evidence>
<dbReference type="InterPro" id="IPR008775">
    <property type="entry name" value="Phytyl_CoA_dOase-like"/>
</dbReference>
<proteinExistence type="predicted"/>
<protein>
    <recommendedName>
        <fullName evidence="3">Phytanoyl-CoA dioxygenase family protein</fullName>
    </recommendedName>
</protein>
<reference evidence="1" key="1">
    <citation type="submission" date="2021-03" db="EMBL/GenBank/DDBJ databases">
        <title>Evolutionary innovations through gain and loss of genes in the ectomycorrhizal Boletales.</title>
        <authorList>
            <person name="Wu G."/>
            <person name="Miyauchi S."/>
            <person name="Morin E."/>
            <person name="Yang Z.-L."/>
            <person name="Xu J."/>
            <person name="Martin F.M."/>
        </authorList>
    </citation>
    <scope>NUCLEOTIDE SEQUENCE</scope>
    <source>
        <strain evidence="1">BR01</strain>
    </source>
</reference>
<name>A0A8I2YI59_9AGAM</name>
<dbReference type="SUPFAM" id="SSF51197">
    <property type="entry name" value="Clavaminate synthase-like"/>
    <property type="match status" value="1"/>
</dbReference>
<keyword evidence="2" id="KW-1185">Reference proteome</keyword>
<dbReference type="Proteomes" id="UP000683000">
    <property type="component" value="Unassembled WGS sequence"/>
</dbReference>
<sequence length="314" mass="35332">MYISESLLKAAHDDQGYVLVPDLIPSDLLPALRAACDRVIAKTRTGAWPHRRTVGKQFPPFDDAHPDSWGVQHVMHPALGEPVFAQWYTSEGVRTVSAALLGCDVGSLQMELFNLLINPLNHDFALRWHRDDVRENATPEEELKALASWSHGVQWNTALYEDACLYLVPKSHKVPRTDEQRVHSTTLEPPRDPLAMPGSIRLVLQRKCPSLRVCVWSVDMLTTTSIAGETVFYNSNILHCATYDAKQRRATLHATMGDTRGGSTRARNVLQHGLEWMQERRFRETLDDAGQRMLDALIEMRIGVRGEVGYSLTG</sequence>
<dbReference type="Gene3D" id="2.60.120.620">
    <property type="entry name" value="q2cbj1_9rhob like domain"/>
    <property type="match status" value="1"/>
</dbReference>
<gene>
    <name evidence="1" type="ORF">JVT61DRAFT_7350</name>
</gene>
<evidence type="ECO:0000313" key="2">
    <source>
        <dbReference type="Proteomes" id="UP000683000"/>
    </source>
</evidence>
<organism evidence="1 2">
    <name type="scientific">Boletus reticuloceps</name>
    <dbReference type="NCBI Taxonomy" id="495285"/>
    <lineage>
        <taxon>Eukaryota</taxon>
        <taxon>Fungi</taxon>
        <taxon>Dikarya</taxon>
        <taxon>Basidiomycota</taxon>
        <taxon>Agaricomycotina</taxon>
        <taxon>Agaricomycetes</taxon>
        <taxon>Agaricomycetidae</taxon>
        <taxon>Boletales</taxon>
        <taxon>Boletineae</taxon>
        <taxon>Boletaceae</taxon>
        <taxon>Boletoideae</taxon>
        <taxon>Boletus</taxon>
    </lineage>
</organism>